<reference evidence="1 2" key="1">
    <citation type="journal article" date="2013" name="Nat. Commun.">
        <title>Genome analysis reveals insights into physiology and longevity of the Brandt's bat Myotis brandtii.</title>
        <authorList>
            <person name="Seim I."/>
            <person name="Fang X."/>
            <person name="Xiong Z."/>
            <person name="Lobanov A.V."/>
            <person name="Huang Z."/>
            <person name="Ma S."/>
            <person name="Feng Y."/>
            <person name="Turanov A.A."/>
            <person name="Zhu Y."/>
            <person name="Lenz T.L."/>
            <person name="Gerashchenko M.V."/>
            <person name="Fan D."/>
            <person name="Hee Yim S."/>
            <person name="Yao X."/>
            <person name="Jordan D."/>
            <person name="Xiong Y."/>
            <person name="Ma Y."/>
            <person name="Lyapunov A.N."/>
            <person name="Chen G."/>
            <person name="Kulakova O.I."/>
            <person name="Sun Y."/>
            <person name="Lee S.G."/>
            <person name="Bronson R.T."/>
            <person name="Moskalev A.A."/>
            <person name="Sunyaev S.R."/>
            <person name="Zhang G."/>
            <person name="Krogh A."/>
            <person name="Wang J."/>
            <person name="Gladyshev V.N."/>
        </authorList>
    </citation>
    <scope>NUCLEOTIDE SEQUENCE [LARGE SCALE GENOMIC DNA]</scope>
</reference>
<proteinExistence type="predicted"/>
<gene>
    <name evidence="1" type="ORF">D623_10017800</name>
</gene>
<accession>S7NJ45</accession>
<organism evidence="1 2">
    <name type="scientific">Myotis brandtii</name>
    <name type="common">Brandt's bat</name>
    <dbReference type="NCBI Taxonomy" id="109478"/>
    <lineage>
        <taxon>Eukaryota</taxon>
        <taxon>Metazoa</taxon>
        <taxon>Chordata</taxon>
        <taxon>Craniata</taxon>
        <taxon>Vertebrata</taxon>
        <taxon>Euteleostomi</taxon>
        <taxon>Mammalia</taxon>
        <taxon>Eutheria</taxon>
        <taxon>Laurasiatheria</taxon>
        <taxon>Chiroptera</taxon>
        <taxon>Yangochiroptera</taxon>
        <taxon>Vespertilionidae</taxon>
        <taxon>Myotis</taxon>
    </lineage>
</organism>
<protein>
    <submittedName>
        <fullName evidence="1">Uncharacterized protein</fullName>
    </submittedName>
</protein>
<evidence type="ECO:0000313" key="2">
    <source>
        <dbReference type="Proteomes" id="UP000052978"/>
    </source>
</evidence>
<dbReference type="EMBL" id="KE164353">
    <property type="protein sequence ID" value="EPQ17376.1"/>
    <property type="molecule type" value="Genomic_DNA"/>
</dbReference>
<dbReference type="Proteomes" id="UP000052978">
    <property type="component" value="Unassembled WGS sequence"/>
</dbReference>
<name>S7NJ45_MYOBR</name>
<sequence length="87" mass="9590">MWLACCYRGAWDSPLLCTSQTQTWGWSLFPFLSPPPQLTAPHRKERCEGAPATLLEKGKQESSAPFVSVDRSPLPTAAVGTVFLRVL</sequence>
<keyword evidence="2" id="KW-1185">Reference proteome</keyword>
<dbReference type="AlphaFoldDB" id="S7NJ45"/>
<evidence type="ECO:0000313" key="1">
    <source>
        <dbReference type="EMBL" id="EPQ17376.1"/>
    </source>
</evidence>